<dbReference type="AlphaFoldDB" id="A1XM65"/>
<keyword evidence="1" id="KW-0472">Membrane</keyword>
<dbReference type="PANTHER" id="PTHR14187">
    <property type="entry name" value="ALPHA KINASE/ELONGATION FACTOR 2 KINASE"/>
    <property type="match status" value="1"/>
</dbReference>
<evidence type="ECO:0000256" key="1">
    <source>
        <dbReference type="SAM" id="Phobius"/>
    </source>
</evidence>
<dbReference type="EMBL" id="DQ454109">
    <property type="protein sequence ID" value="ABE28009.1"/>
    <property type="molecule type" value="mRNA"/>
</dbReference>
<keyword evidence="2" id="KW-0346">Stress response</keyword>
<keyword evidence="1" id="KW-0812">Transmembrane</keyword>
<protein>
    <submittedName>
        <fullName evidence="2">Heat shock protein Hsp70-4</fullName>
    </submittedName>
</protein>
<feature type="transmembrane region" description="Helical" evidence="1">
    <location>
        <begin position="21"/>
        <end position="42"/>
    </location>
</feature>
<sequence>GFAQMTYMQRRIEAEFRARGFVIYFDPFGAGAVVRGALLYGLNPEIMSSRRARHSYGLEVATVYRRSVYGRIPGHEKYVTGTGSAARIKVFHPIIKIGEELPLNAPLRKFLHPSGPHQTEVEFTLYASRAPGVPQFVDETCKVVMTVRFPCNMTPELYRAETRFPLDLLFSDSAIRMRAFDPTNRGPGGELLQYLASTGFNPFARPGTDEF</sequence>
<proteinExistence type="evidence at transcript level"/>
<feature type="non-terminal residue" evidence="2">
    <location>
        <position position="1"/>
    </location>
</feature>
<organism evidence="2">
    <name type="scientific">Blastocladiella emersonii</name>
    <name type="common">Aquatic fungus</name>
    <dbReference type="NCBI Taxonomy" id="4808"/>
    <lineage>
        <taxon>Eukaryota</taxon>
        <taxon>Fungi</taxon>
        <taxon>Fungi incertae sedis</taxon>
        <taxon>Blastocladiomycota</taxon>
        <taxon>Blastocladiomycetes</taxon>
        <taxon>Blastocladiales</taxon>
        <taxon>Blastocladiaceae</taxon>
        <taxon>Blastocladiella</taxon>
    </lineage>
</organism>
<evidence type="ECO:0000313" key="2">
    <source>
        <dbReference type="EMBL" id="ABE28009.1"/>
    </source>
</evidence>
<dbReference type="PANTHER" id="PTHR14187:SF5">
    <property type="entry name" value="HEAT SHOCK 70 KDA PROTEIN 12A"/>
    <property type="match status" value="1"/>
</dbReference>
<accession>A1XM65</accession>
<name>A1XM65_BLAEM</name>
<keyword evidence="1" id="KW-1133">Transmembrane helix</keyword>
<reference evidence="2" key="1">
    <citation type="journal article" date="2007" name="Gene">
        <title>Comparative expression analysis of members of the Hsp70 family in the chytridiomycete Blastocladiella emersonii.</title>
        <authorList>
            <person name="Georg R.d.e. .C."/>
            <person name="Gomes S.L."/>
        </authorList>
    </citation>
    <scope>NUCLEOTIDE SEQUENCE</scope>
</reference>